<evidence type="ECO:0000256" key="7">
    <source>
        <dbReference type="ARBA" id="ARBA00022840"/>
    </source>
</evidence>
<protein>
    <recommendedName>
        <fullName evidence="3 9">4-diphosphocytidyl-2-C-methyl-D-erythritol kinase</fullName>
        <shortName evidence="9">CMK</shortName>
        <ecNumber evidence="2 9">2.7.1.148</ecNumber>
    </recommendedName>
    <alternativeName>
        <fullName evidence="8 9">4-(cytidine-5'-diphospho)-2-C-methyl-D-erythritol kinase</fullName>
    </alternativeName>
</protein>
<dbReference type="EC" id="2.7.1.148" evidence="2 9"/>
<dbReference type="PIRSF" id="PIRSF010376">
    <property type="entry name" value="IspE"/>
    <property type="match status" value="1"/>
</dbReference>
<feature type="active site" evidence="9">
    <location>
        <position position="20"/>
    </location>
</feature>
<dbReference type="SUPFAM" id="SSF54211">
    <property type="entry name" value="Ribosomal protein S5 domain 2-like"/>
    <property type="match status" value="1"/>
</dbReference>
<feature type="binding site" evidence="9">
    <location>
        <begin position="108"/>
        <end position="118"/>
    </location>
    <ligand>
        <name>ATP</name>
        <dbReference type="ChEBI" id="CHEBI:30616"/>
    </ligand>
</feature>
<accession>A0A9X2G9S2</accession>
<keyword evidence="4 9" id="KW-0808">Transferase</keyword>
<dbReference type="InterPro" id="IPR004424">
    <property type="entry name" value="IspE"/>
</dbReference>
<dbReference type="PANTHER" id="PTHR43527:SF2">
    <property type="entry name" value="4-DIPHOSPHOCYTIDYL-2-C-METHYL-D-ERYTHRITOL KINASE, CHLOROPLASTIC"/>
    <property type="match status" value="1"/>
</dbReference>
<dbReference type="Pfam" id="PF08544">
    <property type="entry name" value="GHMP_kinases_C"/>
    <property type="match status" value="1"/>
</dbReference>
<dbReference type="EMBL" id="JAMTCS010000005">
    <property type="protein sequence ID" value="MCP2264546.1"/>
    <property type="molecule type" value="Genomic_DNA"/>
</dbReference>
<dbReference type="GO" id="GO:0050515">
    <property type="term" value="F:4-(cytidine 5'-diphospho)-2-C-methyl-D-erythritol kinase activity"/>
    <property type="evidence" value="ECO:0007669"/>
    <property type="project" value="UniProtKB-UniRule"/>
</dbReference>
<dbReference type="SUPFAM" id="SSF55060">
    <property type="entry name" value="GHMP Kinase, C-terminal domain"/>
    <property type="match status" value="1"/>
</dbReference>
<feature type="domain" description="GHMP kinase C-terminal" evidence="11">
    <location>
        <begin position="217"/>
        <end position="291"/>
    </location>
</feature>
<dbReference type="HAMAP" id="MF_00061">
    <property type="entry name" value="IspE"/>
    <property type="match status" value="1"/>
</dbReference>
<dbReference type="NCBIfam" id="TIGR00154">
    <property type="entry name" value="ispE"/>
    <property type="match status" value="1"/>
</dbReference>
<comment type="caution">
    <text evidence="12">The sequence shown here is derived from an EMBL/GenBank/DDBJ whole genome shotgun (WGS) entry which is preliminary data.</text>
</comment>
<comment type="pathway">
    <text evidence="9">Isoprenoid biosynthesis; isopentenyl diphosphate biosynthesis via DXP pathway; isopentenyl diphosphate from 1-deoxy-D-xylulose 5-phosphate: step 3/6.</text>
</comment>
<evidence type="ECO:0000256" key="8">
    <source>
        <dbReference type="ARBA" id="ARBA00032554"/>
    </source>
</evidence>
<evidence type="ECO:0000259" key="10">
    <source>
        <dbReference type="Pfam" id="PF00288"/>
    </source>
</evidence>
<dbReference type="RefSeq" id="WP_253835059.1">
    <property type="nucleotide sequence ID" value="NZ_JAMTCS010000005.1"/>
</dbReference>
<dbReference type="InterPro" id="IPR036554">
    <property type="entry name" value="GHMP_kinase_C_sf"/>
</dbReference>
<evidence type="ECO:0000256" key="1">
    <source>
        <dbReference type="ARBA" id="ARBA00009684"/>
    </source>
</evidence>
<name>A0A9X2G9S2_9MICO</name>
<dbReference type="InterPro" id="IPR013750">
    <property type="entry name" value="GHMP_kinase_C_dom"/>
</dbReference>
<keyword evidence="9" id="KW-0414">Isoprene biosynthesis</keyword>
<keyword evidence="5 9" id="KW-0547">Nucleotide-binding</keyword>
<dbReference type="Gene3D" id="3.30.230.10">
    <property type="match status" value="1"/>
</dbReference>
<dbReference type="InterPro" id="IPR006204">
    <property type="entry name" value="GHMP_kinase_N_dom"/>
</dbReference>
<sequence>MSARLSAAPEPSVRVRAPGKVNLALRVGPVGADGYHPLATIFQAVSLFEEVTATQVPAGAGISLTVSGPQAEAVPTDETNLAWRAAALLADRTGLAADVALHVTKGVPVAGGMAGGSADAAAALVACDALWEAGVPRAELVEMAAELGADVPFSLLGHTAVGTGRGDLLTPAMTRGEFHWCFGTQRTGLSTPSVFRRFDELAGPSTPAVAPADDTELMHALRAGDPVALGKALHNDLERPALDLRPELAEVLEVATEAGALGVVVSGSGPTVAALGRSRQHALALGAAWTAADVVDQIWCATGPAPGTQVVTSVARS</sequence>
<dbReference type="InterPro" id="IPR014721">
    <property type="entry name" value="Ribsml_uS5_D2-typ_fold_subgr"/>
</dbReference>
<dbReference type="GO" id="GO:0019288">
    <property type="term" value="P:isopentenyl diphosphate biosynthetic process, methylerythritol 4-phosphate pathway"/>
    <property type="evidence" value="ECO:0007669"/>
    <property type="project" value="UniProtKB-UniRule"/>
</dbReference>
<dbReference type="Pfam" id="PF00288">
    <property type="entry name" value="GHMP_kinases_N"/>
    <property type="match status" value="1"/>
</dbReference>
<organism evidence="12 13">
    <name type="scientific">Promicromonospora thailandica</name>
    <dbReference type="NCBI Taxonomy" id="765201"/>
    <lineage>
        <taxon>Bacteria</taxon>
        <taxon>Bacillati</taxon>
        <taxon>Actinomycetota</taxon>
        <taxon>Actinomycetes</taxon>
        <taxon>Micrococcales</taxon>
        <taxon>Promicromonosporaceae</taxon>
        <taxon>Promicromonospora</taxon>
    </lineage>
</organism>
<evidence type="ECO:0000313" key="12">
    <source>
        <dbReference type="EMBL" id="MCP2264546.1"/>
    </source>
</evidence>
<dbReference type="InterPro" id="IPR020568">
    <property type="entry name" value="Ribosomal_Su5_D2-typ_SF"/>
</dbReference>
<dbReference type="Proteomes" id="UP001139493">
    <property type="component" value="Unassembled WGS sequence"/>
</dbReference>
<evidence type="ECO:0000259" key="11">
    <source>
        <dbReference type="Pfam" id="PF08544"/>
    </source>
</evidence>
<feature type="domain" description="GHMP kinase N-terminal" evidence="10">
    <location>
        <begin position="80"/>
        <end position="157"/>
    </location>
</feature>
<keyword evidence="6 9" id="KW-0418">Kinase</keyword>
<dbReference type="GO" id="GO:0005524">
    <property type="term" value="F:ATP binding"/>
    <property type="evidence" value="ECO:0007669"/>
    <property type="project" value="UniProtKB-UniRule"/>
</dbReference>
<dbReference type="AlphaFoldDB" id="A0A9X2G9S2"/>
<comment type="function">
    <text evidence="9">Catalyzes the phosphorylation of the position 2 hydroxy group of 4-diphosphocytidyl-2C-methyl-D-erythritol.</text>
</comment>
<evidence type="ECO:0000256" key="4">
    <source>
        <dbReference type="ARBA" id="ARBA00022679"/>
    </source>
</evidence>
<reference evidence="12" key="1">
    <citation type="submission" date="2022-06" db="EMBL/GenBank/DDBJ databases">
        <title>Genomic Encyclopedia of Archaeal and Bacterial Type Strains, Phase II (KMG-II): from individual species to whole genera.</title>
        <authorList>
            <person name="Goeker M."/>
        </authorList>
    </citation>
    <scope>NUCLEOTIDE SEQUENCE</scope>
    <source>
        <strain evidence="12">DSM 26652</strain>
    </source>
</reference>
<evidence type="ECO:0000256" key="3">
    <source>
        <dbReference type="ARBA" id="ARBA00017473"/>
    </source>
</evidence>
<evidence type="ECO:0000256" key="5">
    <source>
        <dbReference type="ARBA" id="ARBA00022741"/>
    </source>
</evidence>
<comment type="similarity">
    <text evidence="1 9">Belongs to the GHMP kinase family. IspE subfamily.</text>
</comment>
<dbReference type="PANTHER" id="PTHR43527">
    <property type="entry name" value="4-DIPHOSPHOCYTIDYL-2-C-METHYL-D-ERYTHRITOL KINASE, CHLOROPLASTIC"/>
    <property type="match status" value="1"/>
</dbReference>
<proteinExistence type="inferred from homology"/>
<feature type="active site" evidence="9">
    <location>
        <position position="150"/>
    </location>
</feature>
<dbReference type="NCBIfam" id="NF002870">
    <property type="entry name" value="PRK03188.1"/>
    <property type="match status" value="1"/>
</dbReference>
<keyword evidence="7 9" id="KW-0067">ATP-binding</keyword>
<dbReference type="GO" id="GO:0016114">
    <property type="term" value="P:terpenoid biosynthetic process"/>
    <property type="evidence" value="ECO:0007669"/>
    <property type="project" value="UniProtKB-UniRule"/>
</dbReference>
<evidence type="ECO:0000256" key="9">
    <source>
        <dbReference type="HAMAP-Rule" id="MF_00061"/>
    </source>
</evidence>
<evidence type="ECO:0000313" key="13">
    <source>
        <dbReference type="Proteomes" id="UP001139493"/>
    </source>
</evidence>
<evidence type="ECO:0000256" key="6">
    <source>
        <dbReference type="ARBA" id="ARBA00022777"/>
    </source>
</evidence>
<keyword evidence="13" id="KW-1185">Reference proteome</keyword>
<evidence type="ECO:0000256" key="2">
    <source>
        <dbReference type="ARBA" id="ARBA00012052"/>
    </source>
</evidence>
<gene>
    <name evidence="9" type="primary">ispE</name>
    <name evidence="12" type="ORF">APR03_001884</name>
</gene>
<dbReference type="Gene3D" id="3.30.70.890">
    <property type="entry name" value="GHMP kinase, C-terminal domain"/>
    <property type="match status" value="1"/>
</dbReference>
<comment type="catalytic activity">
    <reaction evidence="9">
        <text>4-CDP-2-C-methyl-D-erythritol + ATP = 4-CDP-2-C-methyl-D-erythritol 2-phosphate + ADP + H(+)</text>
        <dbReference type="Rhea" id="RHEA:18437"/>
        <dbReference type="ChEBI" id="CHEBI:15378"/>
        <dbReference type="ChEBI" id="CHEBI:30616"/>
        <dbReference type="ChEBI" id="CHEBI:57823"/>
        <dbReference type="ChEBI" id="CHEBI:57919"/>
        <dbReference type="ChEBI" id="CHEBI:456216"/>
        <dbReference type="EC" id="2.7.1.148"/>
    </reaction>
</comment>